<dbReference type="RefSeq" id="WP_087633259.1">
    <property type="nucleotide sequence ID" value="NZ_FCNZ02000031.1"/>
</dbReference>
<keyword evidence="1" id="KW-0732">Signal</keyword>
<dbReference type="STRING" id="326475.AWB66_05519"/>
<gene>
    <name evidence="2" type="ORF">AWB66_05519</name>
</gene>
<dbReference type="Proteomes" id="UP000054717">
    <property type="component" value="Unassembled WGS sequence"/>
</dbReference>
<dbReference type="Pfam" id="PF11005">
    <property type="entry name" value="DUF2844"/>
    <property type="match status" value="1"/>
</dbReference>
<evidence type="ECO:0008006" key="4">
    <source>
        <dbReference type="Google" id="ProtNLM"/>
    </source>
</evidence>
<dbReference type="AlphaFoldDB" id="A0A158K8Z6"/>
<sequence>MRIVHAALLSVALLPALAHATLGQAPSLPTAPRLATRSLDASSPPASSYTVRESTTTYGLTVREYVLPSNVVFAVTWSGPVRPDMRELLGSYFPNFATRSNAGHSLGTASRFERSGALVLQSSGHAGDVSGRAYVPRLVPANVDAGALQ</sequence>
<evidence type="ECO:0000256" key="1">
    <source>
        <dbReference type="SAM" id="SignalP"/>
    </source>
</evidence>
<accession>A0A158K8Z6</accession>
<dbReference type="EMBL" id="FCNZ02000031">
    <property type="protein sequence ID" value="SAL76921.1"/>
    <property type="molecule type" value="Genomic_DNA"/>
</dbReference>
<comment type="caution">
    <text evidence="2">The sequence shown here is derived from an EMBL/GenBank/DDBJ whole genome shotgun (WGS) entry which is preliminary data.</text>
</comment>
<feature type="signal peptide" evidence="1">
    <location>
        <begin position="1"/>
        <end position="20"/>
    </location>
</feature>
<proteinExistence type="predicted"/>
<reference evidence="2" key="1">
    <citation type="submission" date="2016-01" db="EMBL/GenBank/DDBJ databases">
        <authorList>
            <person name="Peeters Charlotte."/>
        </authorList>
    </citation>
    <scope>NUCLEOTIDE SEQUENCE</scope>
    <source>
        <strain evidence="2">LMG 22936</strain>
    </source>
</reference>
<keyword evidence="3" id="KW-1185">Reference proteome</keyword>
<dbReference type="InterPro" id="IPR021267">
    <property type="entry name" value="DUF2844"/>
</dbReference>
<feature type="chain" id="PRO_5011116929" description="DUF2844 domain-containing protein" evidence="1">
    <location>
        <begin position="21"/>
        <end position="149"/>
    </location>
</feature>
<evidence type="ECO:0000313" key="3">
    <source>
        <dbReference type="Proteomes" id="UP000054717"/>
    </source>
</evidence>
<protein>
    <recommendedName>
        <fullName evidence="4">DUF2844 domain-containing protein</fullName>
    </recommendedName>
</protein>
<name>A0A158K8Z6_9BURK</name>
<organism evidence="2 3">
    <name type="scientific">Caballeronia telluris</name>
    <dbReference type="NCBI Taxonomy" id="326475"/>
    <lineage>
        <taxon>Bacteria</taxon>
        <taxon>Pseudomonadati</taxon>
        <taxon>Pseudomonadota</taxon>
        <taxon>Betaproteobacteria</taxon>
        <taxon>Burkholderiales</taxon>
        <taxon>Burkholderiaceae</taxon>
        <taxon>Caballeronia</taxon>
    </lineage>
</organism>
<evidence type="ECO:0000313" key="2">
    <source>
        <dbReference type="EMBL" id="SAL76921.1"/>
    </source>
</evidence>